<sequence>MTQPTHHISMWAGRAKRNVVNSTYTVSLYSEEHEVNGDTFIHLSLKDVLLNLIHHMSKHSIEQYMSFAEYTKNHLKSEITQMTASFIDYPYKVKHQLQKRLDELGYTYLLIDTQTEFGPAARPGIMVVFPYARPLSDTKLYTRVTSLLFAEIGIGEHQEGKVASTYLFAPYTVNPYVELFDEGRTMLDPFDYRDSNVGVWVDARDKEVVTTDEAAEQFFAENDEELFFFPKP</sequence>
<dbReference type="RefSeq" id="WP_150426957.1">
    <property type="nucleotide sequence ID" value="NZ_VYQA01000044.1"/>
</dbReference>
<comment type="caution">
    <text evidence="2">The sequence shown here is derived from an EMBL/GenBank/DDBJ whole genome shotgun (WGS) entry which is preliminary data.</text>
</comment>
<protein>
    <submittedName>
        <fullName evidence="2">Uncharacterized protein</fullName>
    </submittedName>
</protein>
<gene>
    <name evidence="2" type="ORF">F4U95_23975</name>
    <name evidence="1" type="ORF">F4U96_24050</name>
</gene>
<evidence type="ECO:0000313" key="3">
    <source>
        <dbReference type="Proteomes" id="UP000325933"/>
    </source>
</evidence>
<dbReference type="EMBL" id="VYQA01000044">
    <property type="protein sequence ID" value="KAA9023023.1"/>
    <property type="molecule type" value="Genomic_DNA"/>
</dbReference>
<name>A0A5J5HSK2_9SPHN</name>
<accession>A0A5J5HSK2</accession>
<dbReference type="EMBL" id="VYQB01000045">
    <property type="protein sequence ID" value="KAA9010936.1"/>
    <property type="molecule type" value="Genomic_DNA"/>
</dbReference>
<evidence type="ECO:0000313" key="2">
    <source>
        <dbReference type="EMBL" id="KAA9023023.1"/>
    </source>
</evidence>
<dbReference type="Proteomes" id="UP000326364">
    <property type="component" value="Unassembled WGS sequence"/>
</dbReference>
<evidence type="ECO:0000313" key="1">
    <source>
        <dbReference type="EMBL" id="KAA9010936.1"/>
    </source>
</evidence>
<organism evidence="2 3">
    <name type="scientific">Sphingobium limneticum</name>
    <dbReference type="NCBI Taxonomy" id="1007511"/>
    <lineage>
        <taxon>Bacteria</taxon>
        <taxon>Pseudomonadati</taxon>
        <taxon>Pseudomonadota</taxon>
        <taxon>Alphaproteobacteria</taxon>
        <taxon>Sphingomonadales</taxon>
        <taxon>Sphingomonadaceae</taxon>
        <taxon>Sphingobium</taxon>
    </lineage>
</organism>
<dbReference type="AlphaFoldDB" id="A0A5J5HSK2"/>
<keyword evidence="4" id="KW-1185">Reference proteome</keyword>
<evidence type="ECO:0000313" key="4">
    <source>
        <dbReference type="Proteomes" id="UP000326364"/>
    </source>
</evidence>
<proteinExistence type="predicted"/>
<dbReference type="Proteomes" id="UP000325933">
    <property type="component" value="Unassembled WGS sequence"/>
</dbReference>
<reference evidence="3 4" key="1">
    <citation type="submission" date="2019-09" db="EMBL/GenBank/DDBJ databases">
        <authorList>
            <person name="Feng G."/>
        </authorList>
    </citation>
    <scope>NUCLEOTIDE SEQUENCE [LARGE SCALE GENOMIC DNA]</scope>
    <source>
        <strain evidence="2 3">KACC 19283</strain>
        <strain evidence="1 4">KACC 19284</strain>
    </source>
</reference>